<dbReference type="KEGG" id="chk:D4L85_16375"/>
<name>A0A385SP41_9BACT</name>
<sequence length="68" mass="8223">MKISLTVVHDYLYERDQVKIQMMDGATMKGYIESLIDDRYLVFAWRRCMFFFMPVIIPMEYIDSIEQS</sequence>
<evidence type="ECO:0000313" key="1">
    <source>
        <dbReference type="EMBL" id="AYB32047.1"/>
    </source>
</evidence>
<dbReference type="AlphaFoldDB" id="A0A385SP41"/>
<proteinExistence type="predicted"/>
<accession>A0A385SP41</accession>
<organism evidence="1 2">
    <name type="scientific">Chryseolinea soli</name>
    <dbReference type="NCBI Taxonomy" id="2321403"/>
    <lineage>
        <taxon>Bacteria</taxon>
        <taxon>Pseudomonadati</taxon>
        <taxon>Bacteroidota</taxon>
        <taxon>Cytophagia</taxon>
        <taxon>Cytophagales</taxon>
        <taxon>Fulvivirgaceae</taxon>
        <taxon>Chryseolinea</taxon>
    </lineage>
</organism>
<evidence type="ECO:0000313" key="2">
    <source>
        <dbReference type="Proteomes" id="UP000266183"/>
    </source>
</evidence>
<protein>
    <recommendedName>
        <fullName evidence="3">DUF2642 domain-containing protein</fullName>
    </recommendedName>
</protein>
<dbReference type="Proteomes" id="UP000266183">
    <property type="component" value="Chromosome"/>
</dbReference>
<gene>
    <name evidence="1" type="ORF">D4L85_16375</name>
</gene>
<reference evidence="2" key="1">
    <citation type="submission" date="2018-09" db="EMBL/GenBank/DDBJ databases">
        <title>Chryseolinea sp. KIS68-18 isolated from soil.</title>
        <authorList>
            <person name="Weon H.-Y."/>
            <person name="Kwon S.-W."/>
            <person name="Lee S.A."/>
        </authorList>
    </citation>
    <scope>NUCLEOTIDE SEQUENCE [LARGE SCALE GENOMIC DNA]</scope>
    <source>
        <strain evidence="2">KIS68-18</strain>
    </source>
</reference>
<keyword evidence="2" id="KW-1185">Reference proteome</keyword>
<dbReference type="EMBL" id="CP032382">
    <property type="protein sequence ID" value="AYB32047.1"/>
    <property type="molecule type" value="Genomic_DNA"/>
</dbReference>
<evidence type="ECO:0008006" key="3">
    <source>
        <dbReference type="Google" id="ProtNLM"/>
    </source>
</evidence>